<evidence type="ECO:0000259" key="11">
    <source>
        <dbReference type="Pfam" id="PF02463"/>
    </source>
</evidence>
<dbReference type="PIRSF" id="PIRSF003128">
    <property type="entry name" value="RecN"/>
    <property type="match status" value="1"/>
</dbReference>
<dbReference type="Proteomes" id="UP000276634">
    <property type="component" value="Unassembled WGS sequence"/>
</dbReference>
<dbReference type="GO" id="GO:0006281">
    <property type="term" value="P:DNA repair"/>
    <property type="evidence" value="ECO:0007669"/>
    <property type="project" value="UniProtKB-KW"/>
</dbReference>
<dbReference type="GO" id="GO:0005524">
    <property type="term" value="F:ATP binding"/>
    <property type="evidence" value="ECO:0007669"/>
    <property type="project" value="UniProtKB-KW"/>
</dbReference>
<dbReference type="RefSeq" id="WP_123401051.1">
    <property type="nucleotide sequence ID" value="NZ_RJVI01000002.1"/>
</dbReference>
<keyword evidence="7 9" id="KW-0234">DNA repair</keyword>
<keyword evidence="4" id="KW-0547">Nucleotide-binding</keyword>
<dbReference type="PANTHER" id="PTHR11059">
    <property type="entry name" value="DNA REPAIR PROTEIN RECN"/>
    <property type="match status" value="1"/>
</dbReference>
<dbReference type="Pfam" id="PF02463">
    <property type="entry name" value="SMC_N"/>
    <property type="match status" value="1"/>
</dbReference>
<accession>A0A3N1XZQ2</accession>
<comment type="function">
    <text evidence="1 9">May be involved in recombinational repair of damaged DNA.</text>
</comment>
<evidence type="ECO:0000256" key="3">
    <source>
        <dbReference type="ARBA" id="ARBA00021315"/>
    </source>
</evidence>
<gene>
    <name evidence="12" type="ORF">EDC57_1264</name>
</gene>
<dbReference type="InterPro" id="IPR027417">
    <property type="entry name" value="P-loop_NTPase"/>
</dbReference>
<name>A0A3N1XZQ2_9GAMM</name>
<dbReference type="PANTHER" id="PTHR11059:SF0">
    <property type="entry name" value="DNA REPAIR PROTEIN RECN"/>
    <property type="match status" value="1"/>
</dbReference>
<comment type="similarity">
    <text evidence="2 9">Belongs to the RecN family.</text>
</comment>
<dbReference type="NCBIfam" id="NF008121">
    <property type="entry name" value="PRK10869.1"/>
    <property type="match status" value="1"/>
</dbReference>
<keyword evidence="13" id="KW-1185">Reference proteome</keyword>
<evidence type="ECO:0000256" key="2">
    <source>
        <dbReference type="ARBA" id="ARBA00009441"/>
    </source>
</evidence>
<evidence type="ECO:0000256" key="1">
    <source>
        <dbReference type="ARBA" id="ARBA00003618"/>
    </source>
</evidence>
<comment type="caution">
    <text evidence="12">The sequence shown here is derived from an EMBL/GenBank/DDBJ whole genome shotgun (WGS) entry which is preliminary data.</text>
</comment>
<dbReference type="EMBL" id="RJVI01000002">
    <property type="protein sequence ID" value="ROR32075.1"/>
    <property type="molecule type" value="Genomic_DNA"/>
</dbReference>
<evidence type="ECO:0000313" key="13">
    <source>
        <dbReference type="Proteomes" id="UP000276634"/>
    </source>
</evidence>
<dbReference type="OrthoDB" id="9806954at2"/>
<dbReference type="AlphaFoldDB" id="A0A3N1XZQ2"/>
<keyword evidence="10" id="KW-0175">Coiled coil</keyword>
<dbReference type="GO" id="GO:0006310">
    <property type="term" value="P:DNA recombination"/>
    <property type="evidence" value="ECO:0007669"/>
    <property type="project" value="InterPro"/>
</dbReference>
<evidence type="ECO:0000256" key="7">
    <source>
        <dbReference type="ARBA" id="ARBA00023204"/>
    </source>
</evidence>
<evidence type="ECO:0000256" key="9">
    <source>
        <dbReference type="PIRNR" id="PIRNR003128"/>
    </source>
</evidence>
<evidence type="ECO:0000256" key="5">
    <source>
        <dbReference type="ARBA" id="ARBA00022763"/>
    </source>
</evidence>
<dbReference type="InterPro" id="IPR004604">
    <property type="entry name" value="DNA_recomb/repair_RecN"/>
</dbReference>
<sequence length="558" mass="59111">MLAELHLRDFVLVERATILLRPGLTVITGETGAGKSLLVDALETVLGGRAGAESVRPGAARAEIGAVFDLGAAPAVLAALAELDLDDGEACVLRRVIAAEGRSRAYVNGRPVTVQQLRAVGALLADIHGQHEHQSLLTREAQRELLDAYGGHTALAEAVCTAHTAWREARERLARLEREAAERAAERELTAYQVAELEALGLAEGEAEALEREQRRLARAEELLATCGGAVEALYEGEGETVHARLTRLADALHRLAEAEPRCAEAAALLEGAAVQIEEAVHGLRGVLAATELDPQRLAEVDRRLGQVVALARKHGVAPAELPVRLETLRRRLEALEADDDEREALSGRLAALEAAYREAAKRLSEARRRAAATLSEAVTEAMQGLGMAGGRFEVAVETDPAAAPAPHGLDRVGFLLAANPGQSPRPLARVASGGELSRIALALRVTAAAAHRPPTLVFDEVDVGIGGGVAEVVGRLLRALAGERQVLCVTHLPQVAAQGHHHLAVHKAHVAGTTRAEVRLLEDAEARVAELARMLGGIEITARTLEHARELMARAGA</sequence>
<dbReference type="InterPro" id="IPR003395">
    <property type="entry name" value="RecF/RecN/SMC_N"/>
</dbReference>
<evidence type="ECO:0000313" key="12">
    <source>
        <dbReference type="EMBL" id="ROR32075.1"/>
    </source>
</evidence>
<organism evidence="12 13">
    <name type="scientific">Inmirania thermothiophila</name>
    <dbReference type="NCBI Taxonomy" id="1750597"/>
    <lineage>
        <taxon>Bacteria</taxon>
        <taxon>Pseudomonadati</taxon>
        <taxon>Pseudomonadota</taxon>
        <taxon>Gammaproteobacteria</taxon>
        <taxon>Chromatiales</taxon>
        <taxon>Ectothiorhodospiraceae</taxon>
        <taxon>Inmirania</taxon>
    </lineage>
</organism>
<evidence type="ECO:0000256" key="6">
    <source>
        <dbReference type="ARBA" id="ARBA00022840"/>
    </source>
</evidence>
<dbReference type="SUPFAM" id="SSF52540">
    <property type="entry name" value="P-loop containing nucleoside triphosphate hydrolases"/>
    <property type="match status" value="2"/>
</dbReference>
<evidence type="ECO:0000256" key="10">
    <source>
        <dbReference type="SAM" id="Coils"/>
    </source>
</evidence>
<dbReference type="GO" id="GO:0009432">
    <property type="term" value="P:SOS response"/>
    <property type="evidence" value="ECO:0007669"/>
    <property type="project" value="UniProtKB-ARBA"/>
</dbReference>
<feature type="domain" description="RecF/RecN/SMC N-terminal" evidence="11">
    <location>
        <begin position="2"/>
        <end position="508"/>
    </location>
</feature>
<proteinExistence type="inferred from homology"/>
<feature type="coiled-coil region" evidence="10">
    <location>
        <begin position="166"/>
        <end position="223"/>
    </location>
</feature>
<keyword evidence="6" id="KW-0067">ATP-binding</keyword>
<feature type="coiled-coil region" evidence="10">
    <location>
        <begin position="326"/>
        <end position="377"/>
    </location>
</feature>
<evidence type="ECO:0000256" key="4">
    <source>
        <dbReference type="ARBA" id="ARBA00022741"/>
    </source>
</evidence>
<dbReference type="GO" id="GO:0043590">
    <property type="term" value="C:bacterial nucleoid"/>
    <property type="evidence" value="ECO:0007669"/>
    <property type="project" value="TreeGrafter"/>
</dbReference>
<keyword evidence="5 9" id="KW-0227">DNA damage</keyword>
<dbReference type="CDD" id="cd03241">
    <property type="entry name" value="ABC_RecN"/>
    <property type="match status" value="2"/>
</dbReference>
<dbReference type="FunFam" id="3.40.50.300:FF:000319">
    <property type="entry name" value="DNA repair protein RecN"/>
    <property type="match status" value="1"/>
</dbReference>
<dbReference type="FunFam" id="3.40.50.300:FF:000356">
    <property type="entry name" value="DNA repair protein RecN"/>
    <property type="match status" value="1"/>
</dbReference>
<dbReference type="NCBIfam" id="TIGR00634">
    <property type="entry name" value="recN"/>
    <property type="match status" value="1"/>
</dbReference>
<dbReference type="Gene3D" id="3.40.50.300">
    <property type="entry name" value="P-loop containing nucleotide triphosphate hydrolases"/>
    <property type="match status" value="2"/>
</dbReference>
<evidence type="ECO:0000256" key="8">
    <source>
        <dbReference type="ARBA" id="ARBA00033408"/>
    </source>
</evidence>
<protein>
    <recommendedName>
        <fullName evidence="3 9">DNA repair protein RecN</fullName>
    </recommendedName>
    <alternativeName>
        <fullName evidence="8 9">Recombination protein N</fullName>
    </alternativeName>
</protein>
<reference evidence="12 13" key="1">
    <citation type="submission" date="2018-11" db="EMBL/GenBank/DDBJ databases">
        <title>Genomic Encyclopedia of Type Strains, Phase IV (KMG-IV): sequencing the most valuable type-strain genomes for metagenomic binning, comparative biology and taxonomic classification.</title>
        <authorList>
            <person name="Goeker M."/>
        </authorList>
    </citation>
    <scope>NUCLEOTIDE SEQUENCE [LARGE SCALE GENOMIC DNA]</scope>
    <source>
        <strain evidence="12 13">DSM 100275</strain>
    </source>
</reference>